<reference evidence="2" key="2">
    <citation type="submission" date="2020-06" db="EMBL/GenBank/DDBJ databases">
        <title>Helianthus annuus Genome sequencing and assembly Release 2.</title>
        <authorList>
            <person name="Gouzy J."/>
            <person name="Langlade N."/>
            <person name="Munos S."/>
        </authorList>
    </citation>
    <scope>NUCLEOTIDE SEQUENCE</scope>
    <source>
        <tissue evidence="2">Leaves</tissue>
    </source>
</reference>
<evidence type="ECO:0000313" key="2">
    <source>
        <dbReference type="EMBL" id="KAF5808023.1"/>
    </source>
</evidence>
<feature type="transmembrane region" description="Helical" evidence="1">
    <location>
        <begin position="39"/>
        <end position="58"/>
    </location>
</feature>
<sequence length="71" mass="8490">MRSIRMIHVCLFCLVDKDDSTYNAANSCKRLCLFYFSDYVAFIVFTKLELVIVCFLWFGKHYENCYLLNIK</sequence>
<dbReference type="EMBL" id="MNCJ02000319">
    <property type="protein sequence ID" value="KAF5808023.1"/>
    <property type="molecule type" value="Genomic_DNA"/>
</dbReference>
<dbReference type="Proteomes" id="UP000215914">
    <property type="component" value="Unassembled WGS sequence"/>
</dbReference>
<evidence type="ECO:0000256" key="1">
    <source>
        <dbReference type="SAM" id="Phobius"/>
    </source>
</evidence>
<dbReference type="Gramene" id="mRNA:HanXRQr2_Chr04g0140641">
    <property type="protein sequence ID" value="CDS:HanXRQr2_Chr04g0140641.1"/>
    <property type="gene ID" value="HanXRQr2_Chr04g0140641"/>
</dbReference>
<name>A0A9K3J414_HELAN</name>
<evidence type="ECO:0000313" key="3">
    <source>
        <dbReference type="Proteomes" id="UP000215914"/>
    </source>
</evidence>
<organism evidence="2 3">
    <name type="scientific">Helianthus annuus</name>
    <name type="common">Common sunflower</name>
    <dbReference type="NCBI Taxonomy" id="4232"/>
    <lineage>
        <taxon>Eukaryota</taxon>
        <taxon>Viridiplantae</taxon>
        <taxon>Streptophyta</taxon>
        <taxon>Embryophyta</taxon>
        <taxon>Tracheophyta</taxon>
        <taxon>Spermatophyta</taxon>
        <taxon>Magnoliopsida</taxon>
        <taxon>eudicotyledons</taxon>
        <taxon>Gunneridae</taxon>
        <taxon>Pentapetalae</taxon>
        <taxon>asterids</taxon>
        <taxon>campanulids</taxon>
        <taxon>Asterales</taxon>
        <taxon>Asteraceae</taxon>
        <taxon>Asteroideae</taxon>
        <taxon>Heliantheae alliance</taxon>
        <taxon>Heliantheae</taxon>
        <taxon>Helianthus</taxon>
    </lineage>
</organism>
<keyword evidence="1" id="KW-1133">Transmembrane helix</keyword>
<reference evidence="2" key="1">
    <citation type="journal article" date="2017" name="Nature">
        <title>The sunflower genome provides insights into oil metabolism, flowering and Asterid evolution.</title>
        <authorList>
            <person name="Badouin H."/>
            <person name="Gouzy J."/>
            <person name="Grassa C.J."/>
            <person name="Murat F."/>
            <person name="Staton S.E."/>
            <person name="Cottret L."/>
            <person name="Lelandais-Briere C."/>
            <person name="Owens G.L."/>
            <person name="Carrere S."/>
            <person name="Mayjonade B."/>
            <person name="Legrand L."/>
            <person name="Gill N."/>
            <person name="Kane N.C."/>
            <person name="Bowers J.E."/>
            <person name="Hubner S."/>
            <person name="Bellec A."/>
            <person name="Berard A."/>
            <person name="Berges H."/>
            <person name="Blanchet N."/>
            <person name="Boniface M.C."/>
            <person name="Brunel D."/>
            <person name="Catrice O."/>
            <person name="Chaidir N."/>
            <person name="Claudel C."/>
            <person name="Donnadieu C."/>
            <person name="Faraut T."/>
            <person name="Fievet G."/>
            <person name="Helmstetter N."/>
            <person name="King M."/>
            <person name="Knapp S.J."/>
            <person name="Lai Z."/>
            <person name="Le Paslier M.C."/>
            <person name="Lippi Y."/>
            <person name="Lorenzon L."/>
            <person name="Mandel J.R."/>
            <person name="Marage G."/>
            <person name="Marchand G."/>
            <person name="Marquand E."/>
            <person name="Bret-Mestries E."/>
            <person name="Morien E."/>
            <person name="Nambeesan S."/>
            <person name="Nguyen T."/>
            <person name="Pegot-Espagnet P."/>
            <person name="Pouilly N."/>
            <person name="Raftis F."/>
            <person name="Sallet E."/>
            <person name="Schiex T."/>
            <person name="Thomas J."/>
            <person name="Vandecasteele C."/>
            <person name="Vares D."/>
            <person name="Vear F."/>
            <person name="Vautrin S."/>
            <person name="Crespi M."/>
            <person name="Mangin B."/>
            <person name="Burke J.M."/>
            <person name="Salse J."/>
            <person name="Munos S."/>
            <person name="Vincourt P."/>
            <person name="Rieseberg L.H."/>
            <person name="Langlade N.B."/>
        </authorList>
    </citation>
    <scope>NUCLEOTIDE SEQUENCE</scope>
    <source>
        <tissue evidence="2">Leaves</tissue>
    </source>
</reference>
<keyword evidence="1" id="KW-0472">Membrane</keyword>
<proteinExistence type="predicted"/>
<dbReference type="AlphaFoldDB" id="A0A9K3J414"/>
<keyword evidence="3" id="KW-1185">Reference proteome</keyword>
<gene>
    <name evidence="2" type="ORF">HanXRQr2_Chr04g0140641</name>
</gene>
<accession>A0A9K3J414</accession>
<comment type="caution">
    <text evidence="2">The sequence shown here is derived from an EMBL/GenBank/DDBJ whole genome shotgun (WGS) entry which is preliminary data.</text>
</comment>
<keyword evidence="1" id="KW-0812">Transmembrane</keyword>
<protein>
    <submittedName>
        <fullName evidence="2">Uncharacterized protein</fullName>
    </submittedName>
</protein>